<dbReference type="STRING" id="258515.SAMN05192585_10535"/>
<feature type="transmembrane region" description="Helical" evidence="7">
    <location>
        <begin position="276"/>
        <end position="299"/>
    </location>
</feature>
<gene>
    <name evidence="9" type="ORF">SAMN05192585_10535</name>
</gene>
<dbReference type="Gene3D" id="1.20.1250.20">
    <property type="entry name" value="MFS general substrate transporter like domains"/>
    <property type="match status" value="2"/>
</dbReference>
<proteinExistence type="predicted"/>
<keyword evidence="4 7" id="KW-1133">Transmembrane helix</keyword>
<evidence type="ECO:0000256" key="5">
    <source>
        <dbReference type="ARBA" id="ARBA00023136"/>
    </source>
</evidence>
<evidence type="ECO:0000313" key="10">
    <source>
        <dbReference type="Proteomes" id="UP000199182"/>
    </source>
</evidence>
<evidence type="ECO:0000256" key="7">
    <source>
        <dbReference type="SAM" id="Phobius"/>
    </source>
</evidence>
<dbReference type="RefSeq" id="WP_092638175.1">
    <property type="nucleotide sequence ID" value="NZ_FNID01000005.1"/>
</dbReference>
<organism evidence="9 10">
    <name type="scientific">Acetanaerobacterium elongatum</name>
    <dbReference type="NCBI Taxonomy" id="258515"/>
    <lineage>
        <taxon>Bacteria</taxon>
        <taxon>Bacillati</taxon>
        <taxon>Bacillota</taxon>
        <taxon>Clostridia</taxon>
        <taxon>Eubacteriales</taxon>
        <taxon>Oscillospiraceae</taxon>
        <taxon>Acetanaerobacterium</taxon>
    </lineage>
</organism>
<comment type="subcellular location">
    <subcellularLocation>
        <location evidence="1">Cell membrane</location>
        <topology evidence="1">Multi-pass membrane protein</topology>
    </subcellularLocation>
</comment>
<keyword evidence="10" id="KW-1185">Reference proteome</keyword>
<feature type="transmembrane region" description="Helical" evidence="7">
    <location>
        <begin position="235"/>
        <end position="256"/>
    </location>
</feature>
<dbReference type="InterPro" id="IPR036259">
    <property type="entry name" value="MFS_trans_sf"/>
</dbReference>
<evidence type="ECO:0000259" key="8">
    <source>
        <dbReference type="PROSITE" id="PS50850"/>
    </source>
</evidence>
<dbReference type="CDD" id="cd17321">
    <property type="entry name" value="MFS_MMR_MDR_like"/>
    <property type="match status" value="1"/>
</dbReference>
<dbReference type="GO" id="GO:0022857">
    <property type="term" value="F:transmembrane transporter activity"/>
    <property type="evidence" value="ECO:0007669"/>
    <property type="project" value="InterPro"/>
</dbReference>
<dbReference type="GO" id="GO:0005886">
    <property type="term" value="C:plasma membrane"/>
    <property type="evidence" value="ECO:0007669"/>
    <property type="project" value="UniProtKB-SubCell"/>
</dbReference>
<feature type="transmembrane region" description="Helical" evidence="7">
    <location>
        <begin position="369"/>
        <end position="392"/>
    </location>
</feature>
<feature type="transmembrane region" description="Helical" evidence="7">
    <location>
        <begin position="204"/>
        <end position="223"/>
    </location>
</feature>
<dbReference type="PANTHER" id="PTHR42718">
    <property type="entry name" value="MAJOR FACILITATOR SUPERFAMILY MULTIDRUG TRANSPORTER MFSC"/>
    <property type="match status" value="1"/>
</dbReference>
<feature type="transmembrane region" description="Helical" evidence="7">
    <location>
        <begin position="110"/>
        <end position="128"/>
    </location>
</feature>
<feature type="transmembrane region" description="Helical" evidence="7">
    <location>
        <begin position="311"/>
        <end position="328"/>
    </location>
</feature>
<evidence type="ECO:0000256" key="3">
    <source>
        <dbReference type="ARBA" id="ARBA00022692"/>
    </source>
</evidence>
<protein>
    <submittedName>
        <fullName evidence="9">Drug resistance transporter, EmrB/QacA subfamily</fullName>
    </submittedName>
</protein>
<dbReference type="EMBL" id="FNID01000005">
    <property type="protein sequence ID" value="SDM79177.1"/>
    <property type="molecule type" value="Genomic_DNA"/>
</dbReference>
<dbReference type="SUPFAM" id="SSF103473">
    <property type="entry name" value="MFS general substrate transporter"/>
    <property type="match status" value="1"/>
</dbReference>
<dbReference type="AlphaFoldDB" id="A0A1G9W4N3"/>
<dbReference type="InterPro" id="IPR005829">
    <property type="entry name" value="Sugar_transporter_CS"/>
</dbReference>
<dbReference type="PANTHER" id="PTHR42718:SF9">
    <property type="entry name" value="MAJOR FACILITATOR SUPERFAMILY MULTIDRUG TRANSPORTER MFSC"/>
    <property type="match status" value="1"/>
</dbReference>
<dbReference type="PROSITE" id="PS00216">
    <property type="entry name" value="SUGAR_TRANSPORT_1"/>
    <property type="match status" value="1"/>
</dbReference>
<evidence type="ECO:0000256" key="4">
    <source>
        <dbReference type="ARBA" id="ARBA00022989"/>
    </source>
</evidence>
<keyword evidence="2" id="KW-0813">Transport</keyword>
<keyword evidence="6" id="KW-0175">Coiled coil</keyword>
<feature type="transmembrane region" description="Helical" evidence="7">
    <location>
        <begin position="340"/>
        <end position="363"/>
    </location>
</feature>
<sequence>MQKQNKTMHFGLIMVVYLLGIFMGAIDTGIVTPARTVIQNHLLVDDKTGIWMITIYTLAYAASIPIMGKLADKFGRKYVYLISIFLFGFGSLFCGLSQDFGSFTCLLAARAVQAIGGGGILPVATAEFGTTFPQEKRGMALGLVGGVYGIANIFGSSAGSAILDLFGKDNWQYIFYINLPITVFILIAGFICLPNTREPNVKKIDFLGITVLTLMVLSLLYGLKNIDFFDFAATIQSTSVYPFLIVFVVLLPLFILAEKRAQDPVINLSYFKNSRIVITLILSFITGLVMMGMIFVPQFSENALKIASGSGGYFVIILGVFAGLGAPVSGKLIDKLGVKLVLGFGFAVSIAGSAFLILVAANYPNTVTVIVSLVLIGLGIGFTMGTPLNYMMLDNTRKEESNSALATVSLIRSVGTAIAPAIMVGFIAHAGAAIQTNVMNLLPTEVNVPALPYAQELTDKLTMLKSDPNMKEKLAGVEMPDITSMQKVKINMSASSDYQMPEDLVERMKSSDVTTIVPISKVLAERMFAEMSPSIITNIQNGVQSGITGISSGISEMDTKITELQKGYDGLGKGIQGMESAVASQSEALNQLEVLKKSMSAMPAAAMKGGSVGIAQMIPPNIKSKLPQQVLTELSGIKSMQDLEQKITQLKAAKQAISDKLNESRKSQGEMLKGLNAMKQAKAEMSDITGKMAALKDAVPAAFESAKSNYLAEIDNRKTVLEAEFQKTLNGGFKQVYLTVTVASLLALIILTFYRKKKIAGDES</sequence>
<keyword evidence="5 7" id="KW-0472">Membrane</keyword>
<dbReference type="PROSITE" id="PS50850">
    <property type="entry name" value="MFS"/>
    <property type="match status" value="1"/>
</dbReference>
<evidence type="ECO:0000256" key="2">
    <source>
        <dbReference type="ARBA" id="ARBA00022448"/>
    </source>
</evidence>
<reference evidence="9 10" key="1">
    <citation type="submission" date="2016-10" db="EMBL/GenBank/DDBJ databases">
        <authorList>
            <person name="de Groot N.N."/>
        </authorList>
    </citation>
    <scope>NUCLEOTIDE SEQUENCE [LARGE SCALE GENOMIC DNA]</scope>
    <source>
        <strain evidence="9 10">CGMCC 1.5012</strain>
    </source>
</reference>
<evidence type="ECO:0000256" key="1">
    <source>
        <dbReference type="ARBA" id="ARBA00004651"/>
    </source>
</evidence>
<feature type="transmembrane region" description="Helical" evidence="7">
    <location>
        <begin position="173"/>
        <end position="192"/>
    </location>
</feature>
<feature type="transmembrane region" description="Helical" evidence="7">
    <location>
        <begin position="736"/>
        <end position="754"/>
    </location>
</feature>
<dbReference type="Pfam" id="PF07690">
    <property type="entry name" value="MFS_1"/>
    <property type="match status" value="1"/>
</dbReference>
<feature type="transmembrane region" description="Helical" evidence="7">
    <location>
        <begin position="140"/>
        <end position="161"/>
    </location>
</feature>
<feature type="transmembrane region" description="Helical" evidence="7">
    <location>
        <begin position="50"/>
        <end position="71"/>
    </location>
</feature>
<dbReference type="InterPro" id="IPR020846">
    <property type="entry name" value="MFS_dom"/>
</dbReference>
<feature type="transmembrane region" description="Helical" evidence="7">
    <location>
        <begin position="78"/>
        <end position="98"/>
    </location>
</feature>
<keyword evidence="3 7" id="KW-0812">Transmembrane</keyword>
<feature type="transmembrane region" description="Helical" evidence="7">
    <location>
        <begin position="12"/>
        <end position="30"/>
    </location>
</feature>
<dbReference type="Proteomes" id="UP000199182">
    <property type="component" value="Unassembled WGS sequence"/>
</dbReference>
<evidence type="ECO:0000313" key="9">
    <source>
        <dbReference type="EMBL" id="SDM79177.1"/>
    </source>
</evidence>
<feature type="domain" description="Major facilitator superfamily (MFS) profile" evidence="8">
    <location>
        <begin position="13"/>
        <end position="455"/>
    </location>
</feature>
<accession>A0A1G9W4N3</accession>
<feature type="transmembrane region" description="Helical" evidence="7">
    <location>
        <begin position="404"/>
        <end position="428"/>
    </location>
</feature>
<feature type="coiled-coil region" evidence="6">
    <location>
        <begin position="640"/>
        <end position="698"/>
    </location>
</feature>
<dbReference type="OrthoDB" id="102502at2"/>
<evidence type="ECO:0000256" key="6">
    <source>
        <dbReference type="SAM" id="Coils"/>
    </source>
</evidence>
<dbReference type="InterPro" id="IPR011701">
    <property type="entry name" value="MFS"/>
</dbReference>
<name>A0A1G9W4N3_9FIRM</name>